<dbReference type="EMBL" id="BAABLM010000005">
    <property type="protein sequence ID" value="GAA4679990.1"/>
    <property type="molecule type" value="Genomic_DNA"/>
</dbReference>
<reference evidence="5" key="1">
    <citation type="journal article" date="2019" name="Int. J. Syst. Evol. Microbiol.">
        <title>The Global Catalogue of Microorganisms (GCM) 10K type strain sequencing project: providing services to taxonomists for standard genome sequencing and annotation.</title>
        <authorList>
            <consortium name="The Broad Institute Genomics Platform"/>
            <consortium name="The Broad Institute Genome Sequencing Center for Infectious Disease"/>
            <person name="Wu L."/>
            <person name="Ma J."/>
        </authorList>
    </citation>
    <scope>NUCLEOTIDE SEQUENCE [LARGE SCALE GENOMIC DNA]</scope>
    <source>
        <strain evidence="5">JCM 18956</strain>
    </source>
</reference>
<name>A0ABP8W618_9MICO</name>
<dbReference type="InterPro" id="IPR005835">
    <property type="entry name" value="NTP_transferase_dom"/>
</dbReference>
<dbReference type="InterPro" id="IPR016873">
    <property type="entry name" value="Caps_polysacc_synth_BcbE_prd"/>
</dbReference>
<keyword evidence="1" id="KW-0808">Transferase</keyword>
<accession>A0ABP8W618</accession>
<feature type="domain" description="Nucleotidyl transferase" evidence="3">
    <location>
        <begin position="8"/>
        <end position="194"/>
    </location>
</feature>
<comment type="caution">
    <text evidence="4">The sequence shown here is derived from an EMBL/GenBank/DDBJ whole genome shotgun (WGS) entry which is preliminary data.</text>
</comment>
<gene>
    <name evidence="4" type="ORF">GCM10025780_26410</name>
</gene>
<evidence type="ECO:0000256" key="1">
    <source>
        <dbReference type="ARBA" id="ARBA00022679"/>
    </source>
</evidence>
<evidence type="ECO:0000313" key="5">
    <source>
        <dbReference type="Proteomes" id="UP001501295"/>
    </source>
</evidence>
<dbReference type="SUPFAM" id="SSF53448">
    <property type="entry name" value="Nucleotide-diphospho-sugar transferases"/>
    <property type="match status" value="1"/>
</dbReference>
<proteinExistence type="predicted"/>
<dbReference type="Proteomes" id="UP001501295">
    <property type="component" value="Unassembled WGS sequence"/>
</dbReference>
<keyword evidence="2" id="KW-0548">Nucleotidyltransferase</keyword>
<evidence type="ECO:0000313" key="4">
    <source>
        <dbReference type="EMBL" id="GAA4679990.1"/>
    </source>
</evidence>
<dbReference type="PANTHER" id="PTHR43584:SF8">
    <property type="entry name" value="N-ACETYLMURAMATE ALPHA-1-PHOSPHATE URIDYLYLTRANSFERASE"/>
    <property type="match status" value="1"/>
</dbReference>
<dbReference type="PIRSF" id="PIRSF028162">
    <property type="entry name" value="BcbE_prd"/>
    <property type="match status" value="1"/>
</dbReference>
<organism evidence="4 5">
    <name type="scientific">Frondihabitans cladoniiphilus</name>
    <dbReference type="NCBI Taxonomy" id="715785"/>
    <lineage>
        <taxon>Bacteria</taxon>
        <taxon>Bacillati</taxon>
        <taxon>Actinomycetota</taxon>
        <taxon>Actinomycetes</taxon>
        <taxon>Micrococcales</taxon>
        <taxon>Microbacteriaceae</taxon>
        <taxon>Frondihabitans</taxon>
    </lineage>
</organism>
<dbReference type="RefSeq" id="WP_345376370.1">
    <property type="nucleotide sequence ID" value="NZ_BAABLM010000005.1"/>
</dbReference>
<dbReference type="CDD" id="cd04183">
    <property type="entry name" value="GT2_BcE_like"/>
    <property type="match status" value="1"/>
</dbReference>
<sequence length="258" mass="27758">MLNIVIPMAGAGSRFAAAGFVDPKPLIKVRGVEMIRVVIDNLAPSAEHRFVFICQSEHVAAYGLEEKLQRWAPGAAVLTVDGLTAGAAATVLVAEELIDTDDQLMIANSDQFVSVDIDSYLDTMESAHLDGLIMTMTADDPKWSFVGLSDDGLVTTVVEKQVISNEATVGIYNFRRGSDFVRAAKAMIERDERSKGEFYVAPAYNDLIAEGQRIGIENVGAEADGMYGLGIPADLELFEGLAVSDPIEKLAEVTRADS</sequence>
<dbReference type="Pfam" id="PF00483">
    <property type="entry name" value="NTP_transferase"/>
    <property type="match status" value="1"/>
</dbReference>
<dbReference type="PANTHER" id="PTHR43584">
    <property type="entry name" value="NUCLEOTIDYL TRANSFERASE"/>
    <property type="match status" value="1"/>
</dbReference>
<evidence type="ECO:0000256" key="2">
    <source>
        <dbReference type="ARBA" id="ARBA00022695"/>
    </source>
</evidence>
<evidence type="ECO:0000259" key="3">
    <source>
        <dbReference type="Pfam" id="PF00483"/>
    </source>
</evidence>
<dbReference type="Gene3D" id="3.90.550.10">
    <property type="entry name" value="Spore Coat Polysaccharide Biosynthesis Protein SpsA, Chain A"/>
    <property type="match status" value="1"/>
</dbReference>
<dbReference type="InterPro" id="IPR029044">
    <property type="entry name" value="Nucleotide-diphossugar_trans"/>
</dbReference>
<protein>
    <submittedName>
        <fullName evidence="4">Glycosyltransferase family 2 protein</fullName>
    </submittedName>
</protein>
<keyword evidence="5" id="KW-1185">Reference proteome</keyword>
<dbReference type="InterPro" id="IPR050065">
    <property type="entry name" value="GlmU-like"/>
</dbReference>